<name>A0AAN1IEJ7_BIFBR</name>
<dbReference type="InterPro" id="IPR036188">
    <property type="entry name" value="FAD/NAD-bd_sf"/>
</dbReference>
<dbReference type="PANTHER" id="PTHR43498">
    <property type="entry name" value="FERREDOXIN:COB-COM HETERODISULFIDE REDUCTASE SUBUNIT A"/>
    <property type="match status" value="1"/>
</dbReference>
<dbReference type="EMBL" id="CP023198">
    <property type="protein sequence ID" value="AUE18631.1"/>
    <property type="molecule type" value="Genomic_DNA"/>
</dbReference>
<evidence type="ECO:0000313" key="6">
    <source>
        <dbReference type="EMBL" id="AUE18631.1"/>
    </source>
</evidence>
<protein>
    <recommendedName>
        <fullName evidence="8">FAD-dependent oxidoreductase</fullName>
    </recommendedName>
</protein>
<evidence type="ECO:0000256" key="2">
    <source>
        <dbReference type="ARBA" id="ARBA00022723"/>
    </source>
</evidence>
<dbReference type="SUPFAM" id="SSF51905">
    <property type="entry name" value="FAD/NAD(P)-binding domain"/>
    <property type="match status" value="1"/>
</dbReference>
<dbReference type="Gene3D" id="2.60.120.260">
    <property type="entry name" value="Galactose-binding domain-like"/>
    <property type="match status" value="1"/>
</dbReference>
<keyword evidence="1" id="KW-0004">4Fe-4S</keyword>
<dbReference type="PANTHER" id="PTHR43498:SF1">
    <property type="entry name" value="COB--COM HETERODISULFIDE REDUCTASE IRON-SULFUR SUBUNIT A"/>
    <property type="match status" value="1"/>
</dbReference>
<dbReference type="RefSeq" id="WP_106621637.1">
    <property type="nucleotide sequence ID" value="NZ_CAXSRR010000008.1"/>
</dbReference>
<evidence type="ECO:0000256" key="1">
    <source>
        <dbReference type="ARBA" id="ARBA00022485"/>
    </source>
</evidence>
<dbReference type="SUPFAM" id="SSF49785">
    <property type="entry name" value="Galactose-binding domain-like"/>
    <property type="match status" value="1"/>
</dbReference>
<dbReference type="GO" id="GO:0016491">
    <property type="term" value="F:oxidoreductase activity"/>
    <property type="evidence" value="ECO:0007669"/>
    <property type="project" value="UniProtKB-KW"/>
</dbReference>
<evidence type="ECO:0000313" key="7">
    <source>
        <dbReference type="Proteomes" id="UP000232496"/>
    </source>
</evidence>
<dbReference type="Proteomes" id="UP000232496">
    <property type="component" value="Chromosome"/>
</dbReference>
<dbReference type="Gene3D" id="3.50.50.60">
    <property type="entry name" value="FAD/NAD(P)-binding domain"/>
    <property type="match status" value="1"/>
</dbReference>
<sequence length="781" mass="86564">MTTTVTENYDVVVCGGGLAGFTAAVAAARQGASTCLVQNRPVLGGCSSSEVRVIARGAASYHGYAREGGILREMEMQERHHNHQEIFESGWANSVWDMTMYDMVQRTEGLALKLNTTVLEALTDGHKPVTVKAVRCHTPSEEKFTVLFAKQFIDCTGDGIVAMSAGCSWRRGEEARAEFNEPHAPAEASNWTMGNSLLFKTVDTGHEVPFIPPEWAIRFDNPDYFDKQGRFLYDTRGGFWWIELGKPWDVITDGETIRHELTRRVYGVWDWMKNRDPRFKDLTRNLALDWIGQVPGMRESRRIEGLHMLTEGDVRDNVPFPDEVAYGGWNIDLHTVGGMLADSSEPTAATGYDTSGKVSAAVYVGPFGVPLRSLIARDATNLLLGGRIVSATHVSLGSVRVMGTTAIMGQAAGTTAAMALQKNIPLHETPDRLADEIQQRLLRDGCFLPHVTNHDPDDHALRADSITASSEDLCSGADVDSIWVDGGLVRPTDALQNDVLTAARGQWIPVSRGVEAQGIDTLSVLLRNDADAPVPIRMALVGVASIWDYRRDTGCILASHEASLEPGEHRVIWPVKLDGTTLDDAMRQAGLGNSGYVRFDIEESPSVTWPRAGRIVPGALSAFEMQPGKLRRFHDGVTMNWHIEPAQRVYHAEQVTSGEFRPHLATNLWRSDPQEDMPAWLELAWNEPRTVQEIVLEFEGNALYEFDRCPTFWSDPQTARDYEISVADGNGDWKKVVEVTDNFMSRRVHHLDYSVTANRVRLTVTATNGDPSVGVYEIRCY</sequence>
<reference evidence="6 7" key="1">
    <citation type="submission" date="2017-09" db="EMBL/GenBank/DDBJ databases">
        <title>Comparative genomics and methylome analysis of the gut commensal Bifidobacterium breve.</title>
        <authorList>
            <person name="Bottacini F."/>
            <person name="Morrissey R."/>
            <person name="Roberts R.J."/>
            <person name="James K."/>
            <person name="van Breen J."/>
            <person name="Egan M."/>
            <person name="Lambert J."/>
            <person name="van Limpt K."/>
            <person name="Stanton C."/>
            <person name="Knol J."/>
            <person name="O' Connell Motherway M."/>
            <person name="van Sinderen D."/>
        </authorList>
    </citation>
    <scope>NUCLEOTIDE SEQUENCE [LARGE SCALE GENOMIC DNA]</scope>
    <source>
        <strain evidence="6 7">DRBB29</strain>
    </source>
</reference>
<evidence type="ECO:0000256" key="3">
    <source>
        <dbReference type="ARBA" id="ARBA00023002"/>
    </source>
</evidence>
<dbReference type="GO" id="GO:0046872">
    <property type="term" value="F:metal ion binding"/>
    <property type="evidence" value="ECO:0007669"/>
    <property type="project" value="UniProtKB-KW"/>
</dbReference>
<keyword evidence="3" id="KW-0560">Oxidoreductase</keyword>
<proteinExistence type="predicted"/>
<dbReference type="AlphaFoldDB" id="A0AAN1IEJ7"/>
<evidence type="ECO:0000256" key="5">
    <source>
        <dbReference type="ARBA" id="ARBA00023014"/>
    </source>
</evidence>
<gene>
    <name evidence="6" type="ORF">DRBB29_1078</name>
</gene>
<dbReference type="InterPro" id="IPR008979">
    <property type="entry name" value="Galactose-bd-like_sf"/>
</dbReference>
<keyword evidence="5" id="KW-0411">Iron-sulfur</keyword>
<organism evidence="6 7">
    <name type="scientific">Bifidobacterium breve</name>
    <dbReference type="NCBI Taxonomy" id="1685"/>
    <lineage>
        <taxon>Bacteria</taxon>
        <taxon>Bacillati</taxon>
        <taxon>Actinomycetota</taxon>
        <taxon>Actinomycetes</taxon>
        <taxon>Bifidobacteriales</taxon>
        <taxon>Bifidobacteriaceae</taxon>
        <taxon>Bifidobacterium</taxon>
    </lineage>
</organism>
<dbReference type="GO" id="GO:0051539">
    <property type="term" value="F:4 iron, 4 sulfur cluster binding"/>
    <property type="evidence" value="ECO:0007669"/>
    <property type="project" value="UniProtKB-KW"/>
</dbReference>
<dbReference type="Pfam" id="PF22633">
    <property type="entry name" value="F5_F8_type_C_2"/>
    <property type="match status" value="1"/>
</dbReference>
<keyword evidence="4" id="KW-0408">Iron</keyword>
<dbReference type="Pfam" id="PF12831">
    <property type="entry name" value="FAD_oxidored"/>
    <property type="match status" value="1"/>
</dbReference>
<evidence type="ECO:0008006" key="8">
    <source>
        <dbReference type="Google" id="ProtNLM"/>
    </source>
</evidence>
<accession>A0AAN1IEJ7</accession>
<dbReference type="InterPro" id="IPR039650">
    <property type="entry name" value="HdrA-like"/>
</dbReference>
<keyword evidence="2" id="KW-0479">Metal-binding</keyword>
<evidence type="ECO:0000256" key="4">
    <source>
        <dbReference type="ARBA" id="ARBA00023004"/>
    </source>
</evidence>